<dbReference type="HAMAP" id="MF_00598">
    <property type="entry name" value="Smg"/>
    <property type="match status" value="1"/>
</dbReference>
<name>A0A1J5T7V2_9ZZZZ</name>
<dbReference type="EMBL" id="MLJW01000006">
    <property type="protein sequence ID" value="OIR16961.1"/>
    <property type="molecule type" value="Genomic_DNA"/>
</dbReference>
<evidence type="ECO:0000313" key="1">
    <source>
        <dbReference type="EMBL" id="OIR16961.1"/>
    </source>
</evidence>
<protein>
    <submittedName>
        <fullName evidence="1">Protein Smg</fullName>
    </submittedName>
</protein>
<dbReference type="PANTHER" id="PTHR38692">
    <property type="entry name" value="PROTEIN SMG"/>
    <property type="match status" value="1"/>
</dbReference>
<gene>
    <name evidence="1" type="primary">smg_1</name>
    <name evidence="1" type="ORF">GALL_27820</name>
</gene>
<proteinExistence type="inferred from homology"/>
<dbReference type="Pfam" id="PF04361">
    <property type="entry name" value="DUF494"/>
    <property type="match status" value="1"/>
</dbReference>
<organism evidence="1">
    <name type="scientific">mine drainage metagenome</name>
    <dbReference type="NCBI Taxonomy" id="410659"/>
    <lineage>
        <taxon>unclassified sequences</taxon>
        <taxon>metagenomes</taxon>
        <taxon>ecological metagenomes</taxon>
    </lineage>
</organism>
<accession>A0A1J5T7V2</accession>
<dbReference type="PANTHER" id="PTHR38692:SF1">
    <property type="entry name" value="PROTEIN SMG"/>
    <property type="match status" value="1"/>
</dbReference>
<sequence>MFDILLYLFESYFDIGSYPDHDKLSVKLSAAGFEEDDINQALTWLSGLQQLTRAAYPDSINFSGTRLYTDFESQRISPEGLRFLAFWEHNKLITPIEREMIIDRVLALGRKNLSLDKLKLIVLMVLWSQHEDLDPMIIEDLLTPADSAQLH</sequence>
<dbReference type="InterPro" id="IPR007456">
    <property type="entry name" value="Smg"/>
</dbReference>
<reference evidence="1" key="1">
    <citation type="submission" date="2016-10" db="EMBL/GenBank/DDBJ databases">
        <title>Sequence of Gallionella enrichment culture.</title>
        <authorList>
            <person name="Poehlein A."/>
            <person name="Muehling M."/>
            <person name="Daniel R."/>
        </authorList>
    </citation>
    <scope>NUCLEOTIDE SEQUENCE</scope>
</reference>
<comment type="caution">
    <text evidence="1">The sequence shown here is derived from an EMBL/GenBank/DDBJ whole genome shotgun (WGS) entry which is preliminary data.</text>
</comment>
<dbReference type="AlphaFoldDB" id="A0A1J5T7V2"/>